<dbReference type="GO" id="GO:0016363">
    <property type="term" value="C:nuclear matrix"/>
    <property type="evidence" value="ECO:0007669"/>
    <property type="project" value="UniProtKB-SubCell"/>
</dbReference>
<dbReference type="GO" id="GO:0005694">
    <property type="term" value="C:chromosome"/>
    <property type="evidence" value="ECO:0007669"/>
    <property type="project" value="UniProtKB-SubCell"/>
</dbReference>
<evidence type="ECO:0000313" key="16">
    <source>
        <dbReference type="EMBL" id="KDR19388.1"/>
    </source>
</evidence>
<dbReference type="GO" id="GO:0031464">
    <property type="term" value="C:Cul4A-RING E3 ubiquitin ligase complex"/>
    <property type="evidence" value="ECO:0007669"/>
    <property type="project" value="TreeGrafter"/>
</dbReference>
<evidence type="ECO:0000256" key="11">
    <source>
        <dbReference type="ARBA" id="ARBA00023242"/>
    </source>
</evidence>
<dbReference type="SUPFAM" id="SSF50978">
    <property type="entry name" value="WD40 repeat-like"/>
    <property type="match status" value="1"/>
</dbReference>
<evidence type="ECO:0000256" key="8">
    <source>
        <dbReference type="ARBA" id="ARBA00022763"/>
    </source>
</evidence>
<evidence type="ECO:0000313" key="17">
    <source>
        <dbReference type="Proteomes" id="UP000027135"/>
    </source>
</evidence>
<protein>
    <recommendedName>
        <fullName evidence="14">DNA excision repair protein ERCC-8</fullName>
    </recommendedName>
</protein>
<evidence type="ECO:0000256" key="6">
    <source>
        <dbReference type="ARBA" id="ARBA00022574"/>
    </source>
</evidence>
<comment type="subunit">
    <text evidence="13">Part of the CSA complex (also named DCX(ERCC8) complex), a DCX E3 ubiquitin-protein ligase complex containing ERCC8, RBX1, DDB1 and CUL4A; the CSA complex interacts with RNA polymerase II; upon UV irradiation it interacts with the COP9 signalosome and preferentially with the hyperphosphorylated form of RNA polymerase II. Interacts with ERCC6/CSB (via CIM motif); promoting recruitment to lesion-stalled RNA polymerase II (Pol II). Interacts with KIAA1530/UVSSA. Interacts with a subunit of RNA polymerase II TFIIH.</text>
</comment>
<evidence type="ECO:0000256" key="14">
    <source>
        <dbReference type="ARBA" id="ARBA00071995"/>
    </source>
</evidence>
<feature type="repeat" description="WD" evidence="15">
    <location>
        <begin position="95"/>
        <end position="137"/>
    </location>
</feature>
<dbReference type="PANTHER" id="PTHR46202">
    <property type="entry name" value="DNA EXCISION REPAIR PROTEIN ERCC-8"/>
    <property type="match status" value="1"/>
</dbReference>
<dbReference type="InterPro" id="IPR036322">
    <property type="entry name" value="WD40_repeat_dom_sf"/>
</dbReference>
<dbReference type="OrthoDB" id="427795at2759"/>
<dbReference type="GO" id="GO:0000109">
    <property type="term" value="C:nucleotide-excision repair complex"/>
    <property type="evidence" value="ECO:0007669"/>
    <property type="project" value="TreeGrafter"/>
</dbReference>
<evidence type="ECO:0000256" key="15">
    <source>
        <dbReference type="PROSITE-ProRule" id="PRU00221"/>
    </source>
</evidence>
<keyword evidence="7" id="KW-0677">Repeat</keyword>
<evidence type="ECO:0000256" key="9">
    <source>
        <dbReference type="ARBA" id="ARBA00022786"/>
    </source>
</evidence>
<name>A0A067RGK5_ZOONE</name>
<dbReference type="InterPro" id="IPR015943">
    <property type="entry name" value="WD40/YVTN_repeat-like_dom_sf"/>
</dbReference>
<keyword evidence="8" id="KW-0227">DNA damage</keyword>
<dbReference type="PRINTS" id="PR00320">
    <property type="entry name" value="GPROTEINBRPT"/>
</dbReference>
<feature type="repeat" description="WD" evidence="15">
    <location>
        <begin position="330"/>
        <end position="361"/>
    </location>
</feature>
<proteinExistence type="predicted"/>
<keyword evidence="4" id="KW-0158">Chromosome</keyword>
<evidence type="ECO:0000256" key="10">
    <source>
        <dbReference type="ARBA" id="ARBA00023204"/>
    </source>
</evidence>
<sequence>MIQCLENVRAGIVEPRALIRAESTKRSYNLHLCKHRDIENVHTAGVNALDVDAMEGKYLLSGSADGSLHIHDLHNFTGSPHFTSKLVCEVDRNLQTAHRYSVECVQWYPFDTGLFTTSGMDKQLKIWDTNCMKPADTFSFEGRVFQHHMSHIATRNCLVAVATSVNHILLVDLKSGSCTHELRGHTSSTLACRWSPREEYLLATGSCDNKVLLWDVRAAKCCLKSLDQHNGKGRSSSEATSTAHDGYVNGLCFTHDGLFLLSYGTDHRLRLWNTFSGNNEMVNYGKIPNDTKKCMQFDITIKCDPQLVYMPSDGNILMYEIQTGIKVNTLLGHYNSVNSCICHPFYHELYSAGNDRNVLIWAADYCQSTAFDEHLESQTQKKESSKRRGLFVQRNVTADTWSSDEEC</sequence>
<comment type="function">
    <text evidence="12">Substrate-recognition component of the CSA complex, a DCX (DDB1-CUL4-X-box) E3 ubiquitin-protein ligase complex, involved in transcription-coupled nucleotide excision repair (TC-NER), a process during which RNA polymerase II-blocking lesions are rapidly removed from the transcribed strand of active genes. Following recruitment to lesion-stalled RNA polymerase II (Pol II), the CSA complex mediates ubiquitination of Pol II subunit POLR2A/RPB1 at 'Lys-1268', a critical TC-NER checkpoint, governing RNA Pol II stability and initiating DNA damage excision by TFIIH recruitment. The CSA complex also promotes the ubiquitination and subsequent proteasomal degradation of ERCC6/CSB in a UV-dependent manner; ERCC6 degradation is essential for the recovery of RNA synthesis after transcription-coupled repair. Also plays a role in DNA double-strand breaks (DSSBs) repair by non-homologous end joining (NHEJ).</text>
</comment>
<organism evidence="16 17">
    <name type="scientific">Zootermopsis nevadensis</name>
    <name type="common">Dampwood termite</name>
    <dbReference type="NCBI Taxonomy" id="136037"/>
    <lineage>
        <taxon>Eukaryota</taxon>
        <taxon>Metazoa</taxon>
        <taxon>Ecdysozoa</taxon>
        <taxon>Arthropoda</taxon>
        <taxon>Hexapoda</taxon>
        <taxon>Insecta</taxon>
        <taxon>Pterygota</taxon>
        <taxon>Neoptera</taxon>
        <taxon>Polyneoptera</taxon>
        <taxon>Dictyoptera</taxon>
        <taxon>Blattodea</taxon>
        <taxon>Blattoidea</taxon>
        <taxon>Termitoidae</taxon>
        <taxon>Termopsidae</taxon>
        <taxon>Zootermopsis</taxon>
    </lineage>
</organism>
<dbReference type="PANTHER" id="PTHR46202:SF1">
    <property type="entry name" value="DNA EXCISION REPAIR PROTEIN ERCC-8"/>
    <property type="match status" value="1"/>
</dbReference>
<dbReference type="FunFam" id="2.130.10.10:FF:000130">
    <property type="entry name" value="DNA excision repair protein ERCC-8"/>
    <property type="match status" value="1"/>
</dbReference>
<dbReference type="InterPro" id="IPR020472">
    <property type="entry name" value="WD40_PAC1"/>
</dbReference>
<dbReference type="OMA" id="WIPAPRE"/>
<dbReference type="Gene3D" id="2.130.10.10">
    <property type="entry name" value="YVTN repeat-like/Quinoprotein amine dehydrogenase"/>
    <property type="match status" value="1"/>
</dbReference>
<evidence type="ECO:0000256" key="1">
    <source>
        <dbReference type="ARBA" id="ARBA00004109"/>
    </source>
</evidence>
<feature type="repeat" description="WD" evidence="15">
    <location>
        <begin position="182"/>
        <end position="224"/>
    </location>
</feature>
<evidence type="ECO:0000256" key="12">
    <source>
        <dbReference type="ARBA" id="ARBA00054544"/>
    </source>
</evidence>
<dbReference type="Proteomes" id="UP000027135">
    <property type="component" value="Unassembled WGS sequence"/>
</dbReference>
<dbReference type="PROSITE" id="PS00678">
    <property type="entry name" value="WD_REPEATS_1"/>
    <property type="match status" value="1"/>
</dbReference>
<comment type="pathway">
    <text evidence="3">Protein modification; protein ubiquitination.</text>
</comment>
<keyword evidence="9" id="KW-0833">Ubl conjugation pathway</keyword>
<dbReference type="Pfam" id="PF00400">
    <property type="entry name" value="WD40"/>
    <property type="match status" value="5"/>
</dbReference>
<dbReference type="PROSITE" id="PS50294">
    <property type="entry name" value="WD_REPEATS_REGION"/>
    <property type="match status" value="2"/>
</dbReference>
<keyword evidence="6 15" id="KW-0853">WD repeat</keyword>
<keyword evidence="17" id="KW-1185">Reference proteome</keyword>
<dbReference type="STRING" id="136037.A0A067RGK5"/>
<dbReference type="GO" id="GO:0006283">
    <property type="term" value="P:transcription-coupled nucleotide-excision repair"/>
    <property type="evidence" value="ECO:0007669"/>
    <property type="project" value="InterPro"/>
</dbReference>
<keyword evidence="10" id="KW-0234">DNA repair</keyword>
<evidence type="ECO:0000256" key="13">
    <source>
        <dbReference type="ARBA" id="ARBA00062934"/>
    </source>
</evidence>
<evidence type="ECO:0000256" key="3">
    <source>
        <dbReference type="ARBA" id="ARBA00004906"/>
    </source>
</evidence>
<dbReference type="GO" id="GO:0043161">
    <property type="term" value="P:proteasome-mediated ubiquitin-dependent protein catabolic process"/>
    <property type="evidence" value="ECO:0007669"/>
    <property type="project" value="TreeGrafter"/>
</dbReference>
<evidence type="ECO:0000256" key="5">
    <source>
        <dbReference type="ARBA" id="ARBA00022553"/>
    </source>
</evidence>
<dbReference type="GO" id="GO:0009416">
    <property type="term" value="P:response to light stimulus"/>
    <property type="evidence" value="ECO:0007669"/>
    <property type="project" value="UniProtKB-ARBA"/>
</dbReference>
<dbReference type="InterPro" id="IPR042238">
    <property type="entry name" value="Rad28/ERCC8/Ckn1/ATCSA-1"/>
</dbReference>
<comment type="subcellular location">
    <subcellularLocation>
        <location evidence="2">Chromosome</location>
    </subcellularLocation>
    <subcellularLocation>
        <location evidence="1">Nucleus matrix</location>
    </subcellularLocation>
</comment>
<dbReference type="eggNOG" id="KOG4283">
    <property type="taxonomic scope" value="Eukaryota"/>
</dbReference>
<feature type="repeat" description="WD" evidence="15">
    <location>
        <begin position="241"/>
        <end position="282"/>
    </location>
</feature>
<dbReference type="InParanoid" id="A0A067RGK5"/>
<dbReference type="GO" id="GO:0000209">
    <property type="term" value="P:protein polyubiquitination"/>
    <property type="evidence" value="ECO:0007669"/>
    <property type="project" value="TreeGrafter"/>
</dbReference>
<accession>A0A067RGK5</accession>
<dbReference type="AlphaFoldDB" id="A0A067RGK5"/>
<dbReference type="EMBL" id="KK852652">
    <property type="protein sequence ID" value="KDR19388.1"/>
    <property type="molecule type" value="Genomic_DNA"/>
</dbReference>
<dbReference type="PROSITE" id="PS50082">
    <property type="entry name" value="WD_REPEATS_2"/>
    <property type="match status" value="4"/>
</dbReference>
<keyword evidence="11" id="KW-0539">Nucleus</keyword>
<gene>
    <name evidence="16" type="ORF">L798_06865</name>
</gene>
<keyword evidence="5" id="KW-0597">Phosphoprotein</keyword>
<evidence type="ECO:0000256" key="4">
    <source>
        <dbReference type="ARBA" id="ARBA00022454"/>
    </source>
</evidence>
<dbReference type="InterPro" id="IPR019775">
    <property type="entry name" value="WD40_repeat_CS"/>
</dbReference>
<evidence type="ECO:0000256" key="2">
    <source>
        <dbReference type="ARBA" id="ARBA00004286"/>
    </source>
</evidence>
<reference evidence="16 17" key="1">
    <citation type="journal article" date="2014" name="Nat. Commun.">
        <title>Molecular traces of alternative social organization in a termite genome.</title>
        <authorList>
            <person name="Terrapon N."/>
            <person name="Li C."/>
            <person name="Robertson H.M."/>
            <person name="Ji L."/>
            <person name="Meng X."/>
            <person name="Booth W."/>
            <person name="Chen Z."/>
            <person name="Childers C.P."/>
            <person name="Glastad K.M."/>
            <person name="Gokhale K."/>
            <person name="Gowin J."/>
            <person name="Gronenberg W."/>
            <person name="Hermansen R.A."/>
            <person name="Hu H."/>
            <person name="Hunt B.G."/>
            <person name="Huylmans A.K."/>
            <person name="Khalil S.M."/>
            <person name="Mitchell R.D."/>
            <person name="Munoz-Torres M.C."/>
            <person name="Mustard J.A."/>
            <person name="Pan H."/>
            <person name="Reese J.T."/>
            <person name="Scharf M.E."/>
            <person name="Sun F."/>
            <person name="Vogel H."/>
            <person name="Xiao J."/>
            <person name="Yang W."/>
            <person name="Yang Z."/>
            <person name="Yang Z."/>
            <person name="Zhou J."/>
            <person name="Zhu J."/>
            <person name="Brent C.S."/>
            <person name="Elsik C.G."/>
            <person name="Goodisman M.A."/>
            <person name="Liberles D.A."/>
            <person name="Roe R.M."/>
            <person name="Vargo E.L."/>
            <person name="Vilcinskas A."/>
            <person name="Wang J."/>
            <person name="Bornberg-Bauer E."/>
            <person name="Korb J."/>
            <person name="Zhang G."/>
            <person name="Liebig J."/>
        </authorList>
    </citation>
    <scope>NUCLEOTIDE SEQUENCE [LARGE SCALE GENOMIC DNA]</scope>
    <source>
        <tissue evidence="16">Whole organism</tissue>
    </source>
</reference>
<dbReference type="InterPro" id="IPR001680">
    <property type="entry name" value="WD40_rpt"/>
</dbReference>
<evidence type="ECO:0000256" key="7">
    <source>
        <dbReference type="ARBA" id="ARBA00022737"/>
    </source>
</evidence>
<dbReference type="SMART" id="SM00320">
    <property type="entry name" value="WD40"/>
    <property type="match status" value="5"/>
</dbReference>